<sequence length="540" mass="61931">MKQLKTNLASLKNGEWRMVNGETTSFLKETYVEEMGIPGRILTPKYDEIKYHLEVEEDMRLFCIIFSHDYEFREETLIQLWIARGTSFTSKKDKYKENVGMIKEDVAILKVIEPSLDSSKDDLSSVRLGKRPSSRSKDDINQTFEEDLHVSWVGDDIDERSSKALRKKIYNLKAFFLCKNASSINKVPRYVFFALKLEVLHLGGTLIKKLPGEIGNLVELRYLDLSFTPIEVIPDNLKCLSKLETLNLNNCERMLRLPGEMRKLTSLEHLELDVLGQLTIMPRGLGALTRLESLSTFLVHNDEGRRIIELKNMDNLKGSFCISKLENVANPSEAGEASLRKKKFIKELEFRWSDTQGKWDMSSSHHNEILHFLRLNSNLEQLCIACYGGRNIMNWIGNPSFHMLPSITLFKWYNAELLPCLGHLPSLNFLSFMEMNVVKEIGTKFGGSKDESFCKLETLELIGFSQLERWKVGHESDYKRLCKLVIEQCPKLTSVPSSLLQLHTLQHLEILHCKSLTSLLDKQLSTSLTYCGFPGDFATL</sequence>
<dbReference type="PANTHER" id="PTHR47186">
    <property type="entry name" value="LEUCINE-RICH REPEAT-CONTAINING PROTEIN 57"/>
    <property type="match status" value="1"/>
</dbReference>
<keyword evidence="3" id="KW-1185">Reference proteome</keyword>
<reference evidence="4" key="2">
    <citation type="submission" date="2025-08" db="UniProtKB">
        <authorList>
            <consortium name="RefSeq"/>
        </authorList>
    </citation>
    <scope>IDENTIFICATION</scope>
    <source>
        <tissue evidence="4">Leaf</tissue>
    </source>
</reference>
<dbReference type="InterPro" id="IPR056789">
    <property type="entry name" value="LRR_R13L1-DRL21"/>
</dbReference>
<name>A0ABM3QXY0_SPIOL</name>
<gene>
    <name evidence="4" type="primary">LOC110793225</name>
</gene>
<protein>
    <submittedName>
        <fullName evidence="4">Disease resistance RPP13-like protein 1</fullName>
    </submittedName>
</protein>
<reference evidence="3" key="1">
    <citation type="journal article" date="2021" name="Nat. Commun.">
        <title>Genomic analyses provide insights into spinach domestication and the genetic basis of agronomic traits.</title>
        <authorList>
            <person name="Cai X."/>
            <person name="Sun X."/>
            <person name="Xu C."/>
            <person name="Sun H."/>
            <person name="Wang X."/>
            <person name="Ge C."/>
            <person name="Zhang Z."/>
            <person name="Wang Q."/>
            <person name="Fei Z."/>
            <person name="Jiao C."/>
            <person name="Wang Q."/>
        </authorList>
    </citation>
    <scope>NUCLEOTIDE SEQUENCE [LARGE SCALE GENOMIC DNA]</scope>
    <source>
        <strain evidence="3">cv. Varoflay</strain>
    </source>
</reference>
<dbReference type="SUPFAM" id="SSF52058">
    <property type="entry name" value="L domain-like"/>
    <property type="match status" value="1"/>
</dbReference>
<feature type="region of interest" description="Disordered" evidence="1">
    <location>
        <begin position="119"/>
        <end position="138"/>
    </location>
</feature>
<dbReference type="Pfam" id="PF25019">
    <property type="entry name" value="LRR_R13L1-DRL21"/>
    <property type="match status" value="1"/>
</dbReference>
<dbReference type="PANTHER" id="PTHR47186:SF63">
    <property type="entry name" value="C-JID DOMAIN-CONTAINING PROTEIN"/>
    <property type="match status" value="1"/>
</dbReference>
<evidence type="ECO:0000313" key="3">
    <source>
        <dbReference type="Proteomes" id="UP000813463"/>
    </source>
</evidence>
<proteinExistence type="predicted"/>
<dbReference type="RefSeq" id="XP_056688222.1">
    <property type="nucleotide sequence ID" value="XM_056832244.1"/>
</dbReference>
<evidence type="ECO:0000313" key="4">
    <source>
        <dbReference type="RefSeq" id="XP_056688222.1"/>
    </source>
</evidence>
<evidence type="ECO:0000259" key="2">
    <source>
        <dbReference type="Pfam" id="PF25019"/>
    </source>
</evidence>
<dbReference type="Proteomes" id="UP000813463">
    <property type="component" value="Chromosome 1"/>
</dbReference>
<accession>A0ABM3QXY0</accession>
<evidence type="ECO:0000256" key="1">
    <source>
        <dbReference type="SAM" id="MobiDB-lite"/>
    </source>
</evidence>
<feature type="domain" description="R13L1/DRL21-like LRR repeat region" evidence="2">
    <location>
        <begin position="308"/>
        <end position="435"/>
    </location>
</feature>
<organism evidence="3 4">
    <name type="scientific">Spinacia oleracea</name>
    <name type="common">Spinach</name>
    <dbReference type="NCBI Taxonomy" id="3562"/>
    <lineage>
        <taxon>Eukaryota</taxon>
        <taxon>Viridiplantae</taxon>
        <taxon>Streptophyta</taxon>
        <taxon>Embryophyta</taxon>
        <taxon>Tracheophyta</taxon>
        <taxon>Spermatophyta</taxon>
        <taxon>Magnoliopsida</taxon>
        <taxon>eudicotyledons</taxon>
        <taxon>Gunneridae</taxon>
        <taxon>Pentapetalae</taxon>
        <taxon>Caryophyllales</taxon>
        <taxon>Chenopodiaceae</taxon>
        <taxon>Chenopodioideae</taxon>
        <taxon>Anserineae</taxon>
        <taxon>Spinacia</taxon>
    </lineage>
</organism>
<dbReference type="InterPro" id="IPR032675">
    <property type="entry name" value="LRR_dom_sf"/>
</dbReference>
<dbReference type="Gene3D" id="3.80.10.10">
    <property type="entry name" value="Ribonuclease Inhibitor"/>
    <property type="match status" value="1"/>
</dbReference>
<dbReference type="GeneID" id="110793225"/>